<evidence type="ECO:0000313" key="3">
    <source>
        <dbReference type="EMBL" id="MBT2989205.1"/>
    </source>
</evidence>
<feature type="signal peptide" evidence="1">
    <location>
        <begin position="1"/>
        <end position="24"/>
    </location>
</feature>
<accession>A0A944MDV7</accession>
<proteinExistence type="predicted"/>
<sequence>MNILRTRIFLLPLLILFISPPLYAADTGVVTINAKNSAAEILESLKMQLEQKRFKIFSVYDHGDKGSVKQVIVFGKTNHNARIMWHDPAAGLELPLKIAVFQDDVGTQVIYRKPSSLRNTYSLQECNLLDELDLLMAELAQKAAQ</sequence>
<dbReference type="CDD" id="cd14797">
    <property type="entry name" value="DUF302"/>
    <property type="match status" value="1"/>
</dbReference>
<dbReference type="Proteomes" id="UP000770889">
    <property type="component" value="Unassembled WGS sequence"/>
</dbReference>
<dbReference type="InterPro" id="IPR035923">
    <property type="entry name" value="TT1751-like_sf"/>
</dbReference>
<evidence type="ECO:0000256" key="1">
    <source>
        <dbReference type="SAM" id="SignalP"/>
    </source>
</evidence>
<dbReference type="Pfam" id="PF03625">
    <property type="entry name" value="DUF302"/>
    <property type="match status" value="1"/>
</dbReference>
<protein>
    <submittedName>
        <fullName evidence="3">DUF302 domain-containing protein</fullName>
    </submittedName>
</protein>
<feature type="chain" id="PRO_5037876780" evidence="1">
    <location>
        <begin position="25"/>
        <end position="145"/>
    </location>
</feature>
<dbReference type="SUPFAM" id="SSF103247">
    <property type="entry name" value="TT1751-like"/>
    <property type="match status" value="1"/>
</dbReference>
<gene>
    <name evidence="3" type="ORF">KME65_09595</name>
</gene>
<comment type="caution">
    <text evidence="3">The sequence shown here is derived from an EMBL/GenBank/DDBJ whole genome shotgun (WGS) entry which is preliminary data.</text>
</comment>
<dbReference type="Gene3D" id="3.30.310.70">
    <property type="entry name" value="TT1751-like domain"/>
    <property type="match status" value="1"/>
</dbReference>
<name>A0A944MDV7_9GAMM</name>
<evidence type="ECO:0000313" key="4">
    <source>
        <dbReference type="Proteomes" id="UP000770889"/>
    </source>
</evidence>
<feature type="domain" description="DUF302" evidence="2">
    <location>
        <begin position="70"/>
        <end position="114"/>
    </location>
</feature>
<reference evidence="3 4" key="1">
    <citation type="submission" date="2021-05" db="EMBL/GenBank/DDBJ databases">
        <title>Genetic and Functional Diversity in Clade A Lucinid endosymbionts from the Bahamas.</title>
        <authorList>
            <person name="Giani N.M."/>
            <person name="Engel A.S."/>
            <person name="Campbell B.J."/>
        </authorList>
    </citation>
    <scope>NUCLEOTIDE SEQUENCE [LARGE SCALE GENOMIC DNA]</scope>
    <source>
        <strain evidence="3">LUC16012Gg_MoonRockCtena</strain>
    </source>
</reference>
<dbReference type="InterPro" id="IPR005180">
    <property type="entry name" value="DUF302"/>
</dbReference>
<dbReference type="AlphaFoldDB" id="A0A944MDV7"/>
<evidence type="ECO:0000259" key="2">
    <source>
        <dbReference type="Pfam" id="PF03625"/>
    </source>
</evidence>
<dbReference type="EMBL" id="JAHHGM010000007">
    <property type="protein sequence ID" value="MBT2989205.1"/>
    <property type="molecule type" value="Genomic_DNA"/>
</dbReference>
<keyword evidence="1" id="KW-0732">Signal</keyword>
<organism evidence="3 4">
    <name type="scientific">Candidatus Thiodiazotropha taylori</name>
    <dbReference type="NCBI Taxonomy" id="2792791"/>
    <lineage>
        <taxon>Bacteria</taxon>
        <taxon>Pseudomonadati</taxon>
        <taxon>Pseudomonadota</taxon>
        <taxon>Gammaproteobacteria</taxon>
        <taxon>Chromatiales</taxon>
        <taxon>Sedimenticolaceae</taxon>
        <taxon>Candidatus Thiodiazotropha</taxon>
    </lineage>
</organism>